<feature type="transmembrane region" description="Helical" evidence="1">
    <location>
        <begin position="134"/>
        <end position="153"/>
    </location>
</feature>
<keyword evidence="1" id="KW-0812">Transmembrane</keyword>
<keyword evidence="1" id="KW-0472">Membrane</keyword>
<dbReference type="Proteomes" id="UP000523000">
    <property type="component" value="Unassembled WGS sequence"/>
</dbReference>
<organism evidence="2 3">
    <name type="scientific">Paeniglutamicibacter cryotolerans</name>
    <dbReference type="NCBI Taxonomy" id="670079"/>
    <lineage>
        <taxon>Bacteria</taxon>
        <taxon>Bacillati</taxon>
        <taxon>Actinomycetota</taxon>
        <taxon>Actinomycetes</taxon>
        <taxon>Micrococcales</taxon>
        <taxon>Micrococcaceae</taxon>
        <taxon>Paeniglutamicibacter</taxon>
    </lineage>
</organism>
<accession>A0A839QJB3</accession>
<feature type="transmembrane region" description="Helical" evidence="1">
    <location>
        <begin position="313"/>
        <end position="331"/>
    </location>
</feature>
<feature type="transmembrane region" description="Helical" evidence="1">
    <location>
        <begin position="102"/>
        <end position="122"/>
    </location>
</feature>
<feature type="transmembrane region" description="Helical" evidence="1">
    <location>
        <begin position="203"/>
        <end position="228"/>
    </location>
</feature>
<feature type="transmembrane region" description="Helical" evidence="1">
    <location>
        <begin position="27"/>
        <end position="46"/>
    </location>
</feature>
<dbReference type="AlphaFoldDB" id="A0A839QJB3"/>
<feature type="transmembrane region" description="Helical" evidence="1">
    <location>
        <begin position="257"/>
        <end position="280"/>
    </location>
</feature>
<feature type="transmembrane region" description="Helical" evidence="1">
    <location>
        <begin position="286"/>
        <end position="306"/>
    </location>
</feature>
<feature type="transmembrane region" description="Helical" evidence="1">
    <location>
        <begin position="337"/>
        <end position="358"/>
    </location>
</feature>
<keyword evidence="3" id="KW-1185">Reference proteome</keyword>
<protein>
    <recommendedName>
        <fullName evidence="4">DUF998 domain-containing protein</fullName>
    </recommendedName>
</protein>
<evidence type="ECO:0008006" key="4">
    <source>
        <dbReference type="Google" id="ProtNLM"/>
    </source>
</evidence>
<evidence type="ECO:0000313" key="2">
    <source>
        <dbReference type="EMBL" id="MBB2994824.1"/>
    </source>
</evidence>
<evidence type="ECO:0000313" key="3">
    <source>
        <dbReference type="Proteomes" id="UP000523000"/>
    </source>
</evidence>
<dbReference type="EMBL" id="JACHVS010000001">
    <property type="protein sequence ID" value="MBB2994824.1"/>
    <property type="molecule type" value="Genomic_DNA"/>
</dbReference>
<proteinExistence type="predicted"/>
<feature type="transmembrane region" description="Helical" evidence="1">
    <location>
        <begin position="58"/>
        <end position="81"/>
    </location>
</feature>
<reference evidence="2 3" key="1">
    <citation type="submission" date="2020-08" db="EMBL/GenBank/DDBJ databases">
        <title>Sequencing the genomes of 1000 actinobacteria strains.</title>
        <authorList>
            <person name="Klenk H.-P."/>
        </authorList>
    </citation>
    <scope>NUCLEOTIDE SEQUENCE [LARGE SCALE GENOMIC DNA]</scope>
    <source>
        <strain evidence="2 3">DSM 22826</strain>
    </source>
</reference>
<sequence length="384" mass="40019">MVTQDEGTVPAGNPVPAEQIGIEARSIWVGLASAAVAAFVGVIAFRGYRPPLAGDASIALYAALLGGGAAATGCVLGYSTMLGVKDGWLGARPLYRRLTDHAALAVMHGSIAVMAALGIFRVFQDAFFGLTVDWMAGSVMIALTAGIAGYLGYNSGARISAATLSVLLAAFMGAGMLVSMLFAENPLWWHSMFSELGTGTAGLTSFWTFNTTITVSGLLLTTLTSFIVRDLVGYAQLRQRAAAAAGLRRVLLPRPKVVRACLIGTGLCMVGIGLVPISVAEPVHTAFVRVAAGFLLVLLLGVPLWLPGFPKAFVLLSLLAVVGIAGATVLWHPLHYYNVTALELAVSGIVFAWLVVFIRNTSAMVQLLQGHGDAGNVPAPEGRV</sequence>
<evidence type="ECO:0000256" key="1">
    <source>
        <dbReference type="SAM" id="Phobius"/>
    </source>
</evidence>
<name>A0A839QJB3_9MICC</name>
<dbReference type="RefSeq" id="WP_183510154.1">
    <property type="nucleotide sequence ID" value="NZ_JACHVS010000001.1"/>
</dbReference>
<comment type="caution">
    <text evidence="2">The sequence shown here is derived from an EMBL/GenBank/DDBJ whole genome shotgun (WGS) entry which is preliminary data.</text>
</comment>
<gene>
    <name evidence="2" type="ORF">E9229_001015</name>
</gene>
<keyword evidence="1" id="KW-1133">Transmembrane helix</keyword>
<feature type="transmembrane region" description="Helical" evidence="1">
    <location>
        <begin position="160"/>
        <end position="183"/>
    </location>
</feature>